<comment type="caution">
    <text evidence="1">The sequence shown here is derived from an EMBL/GenBank/DDBJ whole genome shotgun (WGS) entry which is preliminary data.</text>
</comment>
<keyword evidence="2" id="KW-1185">Reference proteome</keyword>
<name>A0A8T0SQJ6_PANVG</name>
<organism evidence="1 2">
    <name type="scientific">Panicum virgatum</name>
    <name type="common">Blackwell switchgrass</name>
    <dbReference type="NCBI Taxonomy" id="38727"/>
    <lineage>
        <taxon>Eukaryota</taxon>
        <taxon>Viridiplantae</taxon>
        <taxon>Streptophyta</taxon>
        <taxon>Embryophyta</taxon>
        <taxon>Tracheophyta</taxon>
        <taxon>Spermatophyta</taxon>
        <taxon>Magnoliopsida</taxon>
        <taxon>Liliopsida</taxon>
        <taxon>Poales</taxon>
        <taxon>Poaceae</taxon>
        <taxon>PACMAD clade</taxon>
        <taxon>Panicoideae</taxon>
        <taxon>Panicodae</taxon>
        <taxon>Paniceae</taxon>
        <taxon>Panicinae</taxon>
        <taxon>Panicum</taxon>
        <taxon>Panicum sect. Hiantes</taxon>
    </lineage>
</organism>
<dbReference type="Proteomes" id="UP000823388">
    <property type="component" value="Chromosome 5K"/>
</dbReference>
<protein>
    <submittedName>
        <fullName evidence="1">Uncharacterized protein</fullName>
    </submittedName>
</protein>
<accession>A0A8T0SQJ6</accession>
<reference evidence="1" key="1">
    <citation type="submission" date="2020-05" db="EMBL/GenBank/DDBJ databases">
        <title>WGS assembly of Panicum virgatum.</title>
        <authorList>
            <person name="Lovell J.T."/>
            <person name="Jenkins J."/>
            <person name="Shu S."/>
            <person name="Juenger T.E."/>
            <person name="Schmutz J."/>
        </authorList>
    </citation>
    <scope>NUCLEOTIDE SEQUENCE</scope>
    <source>
        <strain evidence="1">AP13</strain>
    </source>
</reference>
<evidence type="ECO:0000313" key="1">
    <source>
        <dbReference type="EMBL" id="KAG2598439.1"/>
    </source>
</evidence>
<dbReference type="AlphaFoldDB" id="A0A8T0SQJ6"/>
<gene>
    <name evidence="1" type="ORF">PVAP13_5KG369800</name>
</gene>
<evidence type="ECO:0000313" key="2">
    <source>
        <dbReference type="Proteomes" id="UP000823388"/>
    </source>
</evidence>
<proteinExistence type="predicted"/>
<sequence>MFRLRRGISMRPSGGKAASQQHLEVTVFHDRGAIWVMIWRILTTSGRRWLLTLFLLRQMRLRM</sequence>
<dbReference type="EMBL" id="CM029045">
    <property type="protein sequence ID" value="KAG2598439.1"/>
    <property type="molecule type" value="Genomic_DNA"/>
</dbReference>